<dbReference type="EMBL" id="JAMXLY010000009">
    <property type="protein sequence ID" value="MCO6024949.1"/>
    <property type="molecule type" value="Genomic_DNA"/>
</dbReference>
<name>A0ABT1BVG1_9BACT</name>
<comment type="caution">
    <text evidence="2">The sequence shown here is derived from an EMBL/GenBank/DDBJ whole genome shotgun (WGS) entry which is preliminary data.</text>
</comment>
<accession>A0ABT1BVG1</accession>
<reference evidence="2 3" key="1">
    <citation type="submission" date="2022-06" db="EMBL/GenBank/DDBJ databases">
        <title>A taxonomic note on the genus Prevotella: Description of four novel genera and emended description of the genera Hallella and Xylanibacter.</title>
        <authorList>
            <person name="Hitch T.C.A."/>
        </authorList>
    </citation>
    <scope>NUCLEOTIDE SEQUENCE [LARGE SCALE GENOMIC DNA]</scope>
    <source>
        <strain evidence="2 3">DSM 100619</strain>
    </source>
</reference>
<feature type="transmembrane region" description="Helical" evidence="1">
    <location>
        <begin position="107"/>
        <end position="127"/>
    </location>
</feature>
<protein>
    <submittedName>
        <fullName evidence="2">Uncharacterized protein</fullName>
    </submittedName>
</protein>
<proteinExistence type="predicted"/>
<sequence length="142" mass="16260">MEHQNRLKDIVFLCGGILMVIGAGCFAFGFFHPSLLKVMCWIFLVGSLMFSISQMMQTIESMDLTLRRLKKLQCFSDICFVLAGISMVDTAYQFLEPLFVNYETYITLVYNKWVAILLIAALIELYTTHRISRELAKGNPTQ</sequence>
<dbReference type="Proteomes" id="UP001204015">
    <property type="component" value="Unassembled WGS sequence"/>
</dbReference>
<evidence type="ECO:0000256" key="1">
    <source>
        <dbReference type="SAM" id="Phobius"/>
    </source>
</evidence>
<feature type="transmembrane region" description="Helical" evidence="1">
    <location>
        <begin position="36"/>
        <end position="53"/>
    </location>
</feature>
<feature type="transmembrane region" description="Helical" evidence="1">
    <location>
        <begin position="12"/>
        <end position="30"/>
    </location>
</feature>
<keyword evidence="3" id="KW-1185">Reference proteome</keyword>
<evidence type="ECO:0000313" key="2">
    <source>
        <dbReference type="EMBL" id="MCO6024949.1"/>
    </source>
</evidence>
<evidence type="ECO:0000313" key="3">
    <source>
        <dbReference type="Proteomes" id="UP001204015"/>
    </source>
</evidence>
<gene>
    <name evidence="2" type="ORF">NG821_03660</name>
</gene>
<dbReference type="PROSITE" id="PS51257">
    <property type="entry name" value="PROKAR_LIPOPROTEIN"/>
    <property type="match status" value="1"/>
</dbReference>
<keyword evidence="1" id="KW-1133">Transmembrane helix</keyword>
<organism evidence="2 3">
    <name type="scientific">Segatella cerevisiae</name>
    <dbReference type="NCBI Taxonomy" id="2053716"/>
    <lineage>
        <taxon>Bacteria</taxon>
        <taxon>Pseudomonadati</taxon>
        <taxon>Bacteroidota</taxon>
        <taxon>Bacteroidia</taxon>
        <taxon>Bacteroidales</taxon>
        <taxon>Prevotellaceae</taxon>
        <taxon>Segatella</taxon>
    </lineage>
</organism>
<keyword evidence="1" id="KW-0812">Transmembrane</keyword>
<keyword evidence="1" id="KW-0472">Membrane</keyword>
<feature type="transmembrane region" description="Helical" evidence="1">
    <location>
        <begin position="74"/>
        <end position="95"/>
    </location>
</feature>